<evidence type="ECO:0000313" key="1">
    <source>
        <dbReference type="EMBL" id="MDZ5461750.1"/>
    </source>
</evidence>
<feature type="non-terminal residue" evidence="1">
    <location>
        <position position="1"/>
    </location>
</feature>
<gene>
    <name evidence="1" type="ORF">SM757_34765</name>
</gene>
<dbReference type="Proteomes" id="UP001293718">
    <property type="component" value="Unassembled WGS sequence"/>
</dbReference>
<dbReference type="EMBL" id="JAXOJX010000163">
    <property type="protein sequence ID" value="MDZ5461750.1"/>
    <property type="molecule type" value="Genomic_DNA"/>
</dbReference>
<evidence type="ECO:0000313" key="2">
    <source>
        <dbReference type="Proteomes" id="UP001293718"/>
    </source>
</evidence>
<keyword evidence="2" id="KW-1185">Reference proteome</keyword>
<reference evidence="1 2" key="1">
    <citation type="submission" date="2023-11" db="EMBL/GenBank/DDBJ databases">
        <title>Draft genome of Azohydromonas lata strain H1 (DSM1123), a polyhydroxyalkanoate producer.</title>
        <authorList>
            <person name="Traversa D."/>
            <person name="D'Addabbo P."/>
            <person name="Pazzani C."/>
            <person name="Manzari C."/>
            <person name="Chiara M."/>
            <person name="Scrascia M."/>
        </authorList>
    </citation>
    <scope>NUCLEOTIDE SEQUENCE [LARGE SCALE GENOMIC DNA]</scope>
    <source>
        <strain evidence="1 2">H1</strain>
    </source>
</reference>
<organism evidence="1 2">
    <name type="scientific">Azohydromonas lata</name>
    <dbReference type="NCBI Taxonomy" id="45677"/>
    <lineage>
        <taxon>Bacteria</taxon>
        <taxon>Pseudomonadati</taxon>
        <taxon>Pseudomonadota</taxon>
        <taxon>Betaproteobacteria</taxon>
        <taxon>Burkholderiales</taxon>
        <taxon>Sphaerotilaceae</taxon>
        <taxon>Azohydromonas</taxon>
    </lineage>
</organism>
<proteinExistence type="predicted"/>
<dbReference type="RefSeq" id="WP_322468829.1">
    <property type="nucleotide sequence ID" value="NZ_JAXOJX010000163.1"/>
</dbReference>
<comment type="caution">
    <text evidence="1">The sequence shown here is derived from an EMBL/GenBank/DDBJ whole genome shotgun (WGS) entry which is preliminary data.</text>
</comment>
<feature type="non-terminal residue" evidence="1">
    <location>
        <position position="571"/>
    </location>
</feature>
<evidence type="ECO:0008006" key="3">
    <source>
        <dbReference type="Google" id="ProtNLM"/>
    </source>
</evidence>
<protein>
    <recommendedName>
        <fullName evidence="3">Flagellin</fullName>
    </recommendedName>
</protein>
<name>A0ABU5IS75_9BURK</name>
<accession>A0ABU5IS75</accession>
<sequence>FTLKGFSADIANFVSLSGDLGFAKTGTDIVAVGSNVTAALSAGTSASLRLSSASFGLRSGAAGTTAFELANGTLTASVDGLGNLKATSVAVQYTGTAGAVTAGTKVSVGSQSYTFSQAIAANTVAFSLKGFSADIANFVSLSGDLGFAKTGTDIVAVGSNVTAALSAGTSASLRLSNASFGLRSGAAGTTAFELANGTLTATVDGLGNLKATSVAVQYTGTAGAVTAGTKVSVGSQSYTFSQAIAANTVAFTLKGFSADITNFVSLSGDLGFAKTGTDIVAVGSNVTAALSAGTSASLRLSNASFGLRSGAAGTTVFELANGTLTASVDGLGNLKATSVAVRYTGASASVTAGTKLSVGSQSYTFSQAIAANTVAFTLKGFSADIANFVSLSGDLGFAKTGTDIVAVGANVTAALSAGTSASLRLSNASFGLRSGAAGTTAFELANGTLTASVDGLGNLKATSVAVQYTGTAGAVTVGSKVSVGSQSYTFSQAIAANTVAFTLKGFSADIANFVSLSGDLGFAKTGTDIVAVGSNVTAALSAGTSASLRLSNASFGLRSGATGTTAFELAN</sequence>